<evidence type="ECO:0000256" key="10">
    <source>
        <dbReference type="PIRSR" id="PIRSR036979-1"/>
    </source>
</evidence>
<evidence type="ECO:0000256" key="11">
    <source>
        <dbReference type="PROSITE-ProRule" id="PRU00742"/>
    </source>
</evidence>
<proteinExistence type="inferred from homology"/>
<name>A0AAN9VIG9_9ORTH</name>
<evidence type="ECO:0000313" key="15">
    <source>
        <dbReference type="EMBL" id="KAK7791958.1"/>
    </source>
</evidence>
<feature type="compositionally biased region" description="Pro residues" evidence="14">
    <location>
        <begin position="343"/>
        <end position="363"/>
    </location>
</feature>
<feature type="binding site" evidence="10">
    <location>
        <position position="147"/>
    </location>
    <ligand>
        <name>Mn(2+)</name>
        <dbReference type="ChEBI" id="CHEBI:29035"/>
        <label>1</label>
    </ligand>
</feature>
<dbReference type="GO" id="GO:0000050">
    <property type="term" value="P:urea cycle"/>
    <property type="evidence" value="ECO:0007669"/>
    <property type="project" value="UniProtKB-KW"/>
</dbReference>
<comment type="cofactor">
    <cofactor evidence="10 13">
        <name>Mn(2+)</name>
        <dbReference type="ChEBI" id="CHEBI:29035"/>
    </cofactor>
    <text evidence="10 13">Binds 2 manganese ions per subunit.</text>
</comment>
<evidence type="ECO:0000256" key="9">
    <source>
        <dbReference type="ARBA" id="ARBA00047391"/>
    </source>
</evidence>
<keyword evidence="16" id="KW-1185">Reference proteome</keyword>
<dbReference type="GO" id="GO:0030145">
    <property type="term" value="F:manganese ion binding"/>
    <property type="evidence" value="ECO:0007669"/>
    <property type="project" value="TreeGrafter"/>
</dbReference>
<evidence type="ECO:0000313" key="16">
    <source>
        <dbReference type="Proteomes" id="UP001378592"/>
    </source>
</evidence>
<dbReference type="GO" id="GO:0004053">
    <property type="term" value="F:arginase activity"/>
    <property type="evidence" value="ECO:0007669"/>
    <property type="project" value="UniProtKB-EC"/>
</dbReference>
<dbReference type="FunFam" id="3.40.800.10:FF:000012">
    <property type="entry name" value="Arginase"/>
    <property type="match status" value="1"/>
</dbReference>
<dbReference type="PANTHER" id="PTHR43782:SF3">
    <property type="entry name" value="ARGINASE"/>
    <property type="match status" value="1"/>
</dbReference>
<dbReference type="Pfam" id="PF00491">
    <property type="entry name" value="Arginase"/>
    <property type="match status" value="1"/>
</dbReference>
<dbReference type="InterPro" id="IPR020855">
    <property type="entry name" value="Ureohydrolase_Mn_BS"/>
</dbReference>
<evidence type="ECO:0000256" key="13">
    <source>
        <dbReference type="RuleBase" id="RU361159"/>
    </source>
</evidence>
<evidence type="ECO:0000256" key="14">
    <source>
        <dbReference type="SAM" id="MobiDB-lite"/>
    </source>
</evidence>
<dbReference type="CDD" id="cd09989">
    <property type="entry name" value="Arginase"/>
    <property type="match status" value="1"/>
</dbReference>
<evidence type="ECO:0000256" key="7">
    <source>
        <dbReference type="ARBA" id="ARBA00022801"/>
    </source>
</evidence>
<dbReference type="PIRSF" id="PIRSF036979">
    <property type="entry name" value="Arginase"/>
    <property type="match status" value="1"/>
</dbReference>
<gene>
    <name evidence="15" type="ORF">R5R35_009256</name>
</gene>
<evidence type="ECO:0000256" key="5">
    <source>
        <dbReference type="ARBA" id="ARBA00022503"/>
    </source>
</evidence>
<feature type="binding site" evidence="10">
    <location>
        <position position="257"/>
    </location>
    <ligand>
        <name>Mn(2+)</name>
        <dbReference type="ChEBI" id="CHEBI:29035"/>
        <label>1</label>
    </ligand>
</feature>
<evidence type="ECO:0000256" key="8">
    <source>
        <dbReference type="ARBA" id="ARBA00023211"/>
    </source>
</evidence>
<dbReference type="InterPro" id="IPR014033">
    <property type="entry name" value="Arginase"/>
</dbReference>
<feature type="binding site" evidence="10">
    <location>
        <position position="124"/>
    </location>
    <ligand>
        <name>Mn(2+)</name>
        <dbReference type="ChEBI" id="CHEBI:29035"/>
        <label>2</label>
    </ligand>
</feature>
<feature type="binding site" evidence="10">
    <location>
        <position position="149"/>
    </location>
    <ligand>
        <name>Mn(2+)</name>
        <dbReference type="ChEBI" id="CHEBI:29035"/>
        <label>1</label>
    </ligand>
</feature>
<keyword evidence="4 13" id="KW-0835">Urea cycle</keyword>
<dbReference type="InterPro" id="IPR023696">
    <property type="entry name" value="Ureohydrolase_dom_sf"/>
</dbReference>
<keyword evidence="8 10" id="KW-0464">Manganese</keyword>
<dbReference type="Gene3D" id="3.40.800.10">
    <property type="entry name" value="Ureohydrolase domain"/>
    <property type="match status" value="1"/>
</dbReference>
<evidence type="ECO:0000256" key="3">
    <source>
        <dbReference type="ARBA" id="ARBA00018123"/>
    </source>
</evidence>
<dbReference type="Proteomes" id="UP001378592">
    <property type="component" value="Unassembled WGS sequence"/>
</dbReference>
<dbReference type="PROSITE" id="PS01053">
    <property type="entry name" value="ARGINASE_1"/>
    <property type="match status" value="1"/>
</dbReference>
<comment type="similarity">
    <text evidence="11 12">Belongs to the arginase family.</text>
</comment>
<dbReference type="PRINTS" id="PR00116">
    <property type="entry name" value="ARGINASE"/>
</dbReference>
<keyword evidence="6 10" id="KW-0479">Metal-binding</keyword>
<dbReference type="AlphaFoldDB" id="A0AAN9VIG9"/>
<reference evidence="15 16" key="1">
    <citation type="submission" date="2024-03" db="EMBL/GenBank/DDBJ databases">
        <title>The genome assembly and annotation of the cricket Gryllus longicercus Weissman &amp; Gray.</title>
        <authorList>
            <person name="Szrajer S."/>
            <person name="Gray D."/>
            <person name="Ylla G."/>
        </authorList>
    </citation>
    <scope>NUCLEOTIDE SEQUENCE [LARGE SCALE GENOMIC DNA]</scope>
    <source>
        <strain evidence="15">DAG 2021-001</strain>
        <tissue evidence="15">Whole body minus gut</tissue>
    </source>
</reference>
<dbReference type="NCBIfam" id="TIGR01229">
    <property type="entry name" value="rocF_arginase"/>
    <property type="match status" value="1"/>
</dbReference>
<dbReference type="InterPro" id="IPR006035">
    <property type="entry name" value="Ureohydrolase"/>
</dbReference>
<accession>A0AAN9VIG9</accession>
<protein>
    <recommendedName>
        <fullName evidence="3 13">Arginase</fullName>
        <ecNumber evidence="2 13">3.5.3.1</ecNumber>
    </recommendedName>
</protein>
<feature type="binding site" evidence="10">
    <location>
        <position position="151"/>
    </location>
    <ligand>
        <name>Mn(2+)</name>
        <dbReference type="ChEBI" id="CHEBI:29035"/>
        <label>1</label>
    </ligand>
</feature>
<organism evidence="15 16">
    <name type="scientific">Gryllus longicercus</name>
    <dbReference type="NCBI Taxonomy" id="2509291"/>
    <lineage>
        <taxon>Eukaryota</taxon>
        <taxon>Metazoa</taxon>
        <taxon>Ecdysozoa</taxon>
        <taxon>Arthropoda</taxon>
        <taxon>Hexapoda</taxon>
        <taxon>Insecta</taxon>
        <taxon>Pterygota</taxon>
        <taxon>Neoptera</taxon>
        <taxon>Polyneoptera</taxon>
        <taxon>Orthoptera</taxon>
        <taxon>Ensifera</taxon>
        <taxon>Gryllidea</taxon>
        <taxon>Grylloidea</taxon>
        <taxon>Gryllidae</taxon>
        <taxon>Gryllinae</taxon>
        <taxon>Gryllus</taxon>
    </lineage>
</organism>
<feature type="binding site" evidence="10">
    <location>
        <position position="255"/>
    </location>
    <ligand>
        <name>Mn(2+)</name>
        <dbReference type="ChEBI" id="CHEBI:29035"/>
        <label>1</label>
    </ligand>
</feature>
<keyword evidence="7 12" id="KW-0378">Hydrolase</keyword>
<evidence type="ECO:0000256" key="1">
    <source>
        <dbReference type="ARBA" id="ARBA00005098"/>
    </source>
</evidence>
<comment type="pathway">
    <text evidence="1 13">Nitrogen metabolism; urea cycle; L-ornithine and urea from L-arginine: step 1/1.</text>
</comment>
<dbReference type="PANTHER" id="PTHR43782">
    <property type="entry name" value="ARGINASE"/>
    <property type="match status" value="1"/>
</dbReference>
<dbReference type="GO" id="GO:0006525">
    <property type="term" value="P:arginine metabolic process"/>
    <property type="evidence" value="ECO:0007669"/>
    <property type="project" value="UniProtKB-KW"/>
</dbReference>
<keyword evidence="5 13" id="KW-0056">Arginine metabolism</keyword>
<dbReference type="SUPFAM" id="SSF52768">
    <property type="entry name" value="Arginase/deacetylase"/>
    <property type="match status" value="1"/>
</dbReference>
<dbReference type="GO" id="GO:0005634">
    <property type="term" value="C:nucleus"/>
    <property type="evidence" value="ECO:0007669"/>
    <property type="project" value="TreeGrafter"/>
</dbReference>
<dbReference type="EC" id="3.5.3.1" evidence="2 13"/>
<evidence type="ECO:0000256" key="12">
    <source>
        <dbReference type="RuleBase" id="RU003684"/>
    </source>
</evidence>
<feature type="region of interest" description="Disordered" evidence="14">
    <location>
        <begin position="328"/>
        <end position="363"/>
    </location>
</feature>
<comment type="catalytic activity">
    <reaction evidence="9 13">
        <text>L-arginine + H2O = urea + L-ornithine</text>
        <dbReference type="Rhea" id="RHEA:20569"/>
        <dbReference type="ChEBI" id="CHEBI:15377"/>
        <dbReference type="ChEBI" id="CHEBI:16199"/>
        <dbReference type="ChEBI" id="CHEBI:32682"/>
        <dbReference type="ChEBI" id="CHEBI:46911"/>
        <dbReference type="EC" id="3.5.3.1"/>
    </reaction>
</comment>
<dbReference type="PROSITE" id="PS51409">
    <property type="entry name" value="ARGINASE_2"/>
    <property type="match status" value="1"/>
</dbReference>
<evidence type="ECO:0000256" key="2">
    <source>
        <dbReference type="ARBA" id="ARBA00012168"/>
    </source>
</evidence>
<sequence length="363" mass="39453">MASVKVIHLLQNVAARGVGGAKNVRHFHQKVGVIGVPFDKGQVKEGVGQAPDELRRAGVIESMRAVGCEVTDYGNITYEFKQDNKKVSNMIHLEHIAACQEEVSKKVQEIVSRGELCVTLGGDHTVSIGTVDGHQKAKGDLALLWVDAHADLNTNATSPSGNVHGMPVALLARELADYWPYLPGMDWQMPRISIRNIGYIGLRDLDAYERLTIDKWGVAAYGMDDVLRLGALEALRQIRRRIDPRQRRSLHLSFDVDSLDPLEAPSTGTPVRGGLSLREALALVEEVRRSGRLAAVDLVEFNPAVGDARDRATTVEACRSVLRAACGHSRSGALPPDEDLPLPRTPSPNPPSLTPSPSPKKTS</sequence>
<dbReference type="GO" id="GO:0005829">
    <property type="term" value="C:cytosol"/>
    <property type="evidence" value="ECO:0007669"/>
    <property type="project" value="TreeGrafter"/>
</dbReference>
<comment type="caution">
    <text evidence="15">The sequence shown here is derived from an EMBL/GenBank/DDBJ whole genome shotgun (WGS) entry which is preliminary data.</text>
</comment>
<evidence type="ECO:0000256" key="6">
    <source>
        <dbReference type="ARBA" id="ARBA00022723"/>
    </source>
</evidence>
<evidence type="ECO:0000256" key="4">
    <source>
        <dbReference type="ARBA" id="ARBA00022436"/>
    </source>
</evidence>
<dbReference type="EMBL" id="JAZDUA010000485">
    <property type="protein sequence ID" value="KAK7791958.1"/>
    <property type="molecule type" value="Genomic_DNA"/>
</dbReference>